<reference evidence="13 14" key="1">
    <citation type="submission" date="2018-06" db="EMBL/GenBank/DDBJ databases">
        <title>Genomic Encyclopedia of Type Strains, Phase IV (KMG-IV): sequencing the most valuable type-strain genomes for metagenomic binning, comparative biology and taxonomic classification.</title>
        <authorList>
            <person name="Goeker M."/>
        </authorList>
    </citation>
    <scope>NUCLEOTIDE SEQUENCE [LARGE SCALE GENOMIC DNA]</scope>
    <source>
        <strain evidence="13 14">DSM 44599</strain>
    </source>
</reference>
<dbReference type="FunFam" id="1.20.1740.10:FF:000001">
    <property type="entry name" value="Amino acid permease"/>
    <property type="match status" value="1"/>
</dbReference>
<evidence type="ECO:0000256" key="2">
    <source>
        <dbReference type="ARBA" id="ARBA00008583"/>
    </source>
</evidence>
<feature type="transmembrane region" description="Helical" evidence="11">
    <location>
        <begin position="359"/>
        <end position="381"/>
    </location>
</feature>
<evidence type="ECO:0000256" key="4">
    <source>
        <dbReference type="ARBA" id="ARBA00022475"/>
    </source>
</evidence>
<feature type="compositionally biased region" description="Basic and acidic residues" evidence="10">
    <location>
        <begin position="547"/>
        <end position="559"/>
    </location>
</feature>
<keyword evidence="9 11" id="KW-0472">Membrane</keyword>
<dbReference type="STRING" id="1210090.GCA_001613185_02728"/>
<evidence type="ECO:0000256" key="8">
    <source>
        <dbReference type="ARBA" id="ARBA00022989"/>
    </source>
</evidence>
<keyword evidence="6 11" id="KW-0812">Transmembrane</keyword>
<comment type="caution">
    <text evidence="13">The sequence shown here is derived from an EMBL/GenBank/DDBJ whole genome shotgun (WGS) entry which is preliminary data.</text>
</comment>
<feature type="transmembrane region" description="Helical" evidence="11">
    <location>
        <begin position="125"/>
        <end position="143"/>
    </location>
</feature>
<feature type="transmembrane region" description="Helical" evidence="11">
    <location>
        <begin position="155"/>
        <end position="178"/>
    </location>
</feature>
<sequence>MNKPAAVLTRGLTARHIRFIALGSAIGTGLFYGSAEAINRAGPSVLLAYLIGGAAIYIVLRALGEMAVSNPVSGSFGEYATKHLGPLAGFMTGWTYTFEMLIVCLADVTAFGVYMGFWFPDVPRWIWVLSIIFFIGALNMLHVKVFGEVEFWFSLVKVVAILAMIAGGIAILIFGFGMHDTGTGVSNLWADGGFFPNGIGGFVLCFAIVMFAFGGTEIIGITAGEAEKPERTIPRAINTVPVRIMLFYVLTLAVIMALNPWQSIGSEGSPFVQIFQTLGIGPAATVLNIVVITAALSAINSDIFGAGRMMYGMAQRGQAPGVMRQVSRGGVPWMTVVIMTATLLVGVLLNALIPDKVFLVIASLATFATIFVWLMILLSHYRSRRRMSPAEAAALKFPVPFWPYGQLITIGFLVFVIVVIAFDADSRVALFVGGGWLVLLWLAYRRWVRPQGAAVVSGGGAGSPDGMVAAAVDGTVAFDSTRTAPADVADTASSGDSPGGVVAAATNGTAALHNKTAAVDLTSSDISTASPDSAPLRGGTRAAARHGATDGDPSIHDRV</sequence>
<accession>A0A366D8Z4</accession>
<evidence type="ECO:0000256" key="3">
    <source>
        <dbReference type="ARBA" id="ARBA00022448"/>
    </source>
</evidence>
<gene>
    <name evidence="13" type="ORF">DFR74_11346</name>
</gene>
<keyword evidence="7" id="KW-0029">Amino-acid transport</keyword>
<dbReference type="Pfam" id="PF00324">
    <property type="entry name" value="AA_permease"/>
    <property type="match status" value="1"/>
</dbReference>
<comment type="similarity">
    <text evidence="2">Belongs to the amino acid-polyamine-organocation (APC) superfamily. Amino acid transporter (AAT) (TC 2.A.3.1) family.</text>
</comment>
<feature type="transmembrane region" description="Helical" evidence="11">
    <location>
        <begin position="278"/>
        <end position="299"/>
    </location>
</feature>
<dbReference type="AlphaFoldDB" id="A0A366D8Z4"/>
<keyword evidence="5" id="KW-0997">Cell inner membrane</keyword>
<feature type="transmembrane region" description="Helical" evidence="11">
    <location>
        <begin position="401"/>
        <end position="422"/>
    </location>
</feature>
<dbReference type="InterPro" id="IPR004840">
    <property type="entry name" value="Amino_acid_permease_CS"/>
</dbReference>
<dbReference type="PANTHER" id="PTHR43495">
    <property type="entry name" value="GABA PERMEASE"/>
    <property type="match status" value="1"/>
</dbReference>
<protein>
    <submittedName>
        <fullName evidence="13">Histidine transporter</fullName>
    </submittedName>
</protein>
<proteinExistence type="inferred from homology"/>
<evidence type="ECO:0000256" key="10">
    <source>
        <dbReference type="SAM" id="MobiDB-lite"/>
    </source>
</evidence>
<dbReference type="Proteomes" id="UP000252586">
    <property type="component" value="Unassembled WGS sequence"/>
</dbReference>
<evidence type="ECO:0000313" key="14">
    <source>
        <dbReference type="Proteomes" id="UP000252586"/>
    </source>
</evidence>
<evidence type="ECO:0000313" key="13">
    <source>
        <dbReference type="EMBL" id="RBO86503.1"/>
    </source>
</evidence>
<dbReference type="GO" id="GO:0006865">
    <property type="term" value="P:amino acid transport"/>
    <property type="evidence" value="ECO:0007669"/>
    <property type="project" value="UniProtKB-KW"/>
</dbReference>
<feature type="transmembrane region" description="Helical" evidence="11">
    <location>
        <begin position="198"/>
        <end position="219"/>
    </location>
</feature>
<keyword evidence="14" id="KW-1185">Reference proteome</keyword>
<comment type="subcellular location">
    <subcellularLocation>
        <location evidence="1">Cell inner membrane</location>
        <topology evidence="1">Multi-pass membrane protein</topology>
    </subcellularLocation>
</comment>
<feature type="transmembrane region" description="Helical" evidence="11">
    <location>
        <begin position="428"/>
        <end position="444"/>
    </location>
</feature>
<dbReference type="EMBL" id="QNRE01000013">
    <property type="protein sequence ID" value="RBO86503.1"/>
    <property type="molecule type" value="Genomic_DNA"/>
</dbReference>
<evidence type="ECO:0000256" key="9">
    <source>
        <dbReference type="ARBA" id="ARBA00023136"/>
    </source>
</evidence>
<feature type="transmembrane region" description="Helical" evidence="11">
    <location>
        <begin position="333"/>
        <end position="353"/>
    </location>
</feature>
<keyword evidence="3" id="KW-0813">Transport</keyword>
<feature type="transmembrane region" description="Helical" evidence="11">
    <location>
        <begin position="17"/>
        <end position="35"/>
    </location>
</feature>
<dbReference type="PROSITE" id="PS00218">
    <property type="entry name" value="AMINO_ACID_PERMEASE_1"/>
    <property type="match status" value="1"/>
</dbReference>
<organism evidence="13 14">
    <name type="scientific">Nocardia puris</name>
    <dbReference type="NCBI Taxonomy" id="208602"/>
    <lineage>
        <taxon>Bacteria</taxon>
        <taxon>Bacillati</taxon>
        <taxon>Actinomycetota</taxon>
        <taxon>Actinomycetes</taxon>
        <taxon>Mycobacteriales</taxon>
        <taxon>Nocardiaceae</taxon>
        <taxon>Nocardia</taxon>
    </lineage>
</organism>
<evidence type="ECO:0000259" key="12">
    <source>
        <dbReference type="Pfam" id="PF00324"/>
    </source>
</evidence>
<feature type="domain" description="Amino acid permease/ SLC12A" evidence="12">
    <location>
        <begin position="16"/>
        <end position="449"/>
    </location>
</feature>
<evidence type="ECO:0000256" key="1">
    <source>
        <dbReference type="ARBA" id="ARBA00004429"/>
    </source>
</evidence>
<dbReference type="InterPro" id="IPR004841">
    <property type="entry name" value="AA-permease/SLC12A_dom"/>
</dbReference>
<evidence type="ECO:0000256" key="11">
    <source>
        <dbReference type="SAM" id="Phobius"/>
    </source>
</evidence>
<keyword evidence="4" id="KW-1003">Cell membrane</keyword>
<feature type="transmembrane region" description="Helical" evidence="11">
    <location>
        <begin position="41"/>
        <end position="60"/>
    </location>
</feature>
<dbReference type="GO" id="GO:0005886">
    <property type="term" value="C:plasma membrane"/>
    <property type="evidence" value="ECO:0007669"/>
    <property type="project" value="UniProtKB-SubCell"/>
</dbReference>
<dbReference type="GO" id="GO:0055085">
    <property type="term" value="P:transmembrane transport"/>
    <property type="evidence" value="ECO:0007669"/>
    <property type="project" value="InterPro"/>
</dbReference>
<feature type="region of interest" description="Disordered" evidence="10">
    <location>
        <begin position="523"/>
        <end position="559"/>
    </location>
</feature>
<evidence type="ECO:0000256" key="7">
    <source>
        <dbReference type="ARBA" id="ARBA00022970"/>
    </source>
</evidence>
<evidence type="ECO:0000256" key="5">
    <source>
        <dbReference type="ARBA" id="ARBA00022519"/>
    </source>
</evidence>
<dbReference type="Gene3D" id="1.20.1740.10">
    <property type="entry name" value="Amino acid/polyamine transporter I"/>
    <property type="match status" value="1"/>
</dbReference>
<keyword evidence="8 11" id="KW-1133">Transmembrane helix</keyword>
<dbReference type="PANTHER" id="PTHR43495:SF4">
    <property type="entry name" value="AROMATIC AMINO ACID TRANSPORT PROTEIN AROP"/>
    <property type="match status" value="1"/>
</dbReference>
<feature type="transmembrane region" description="Helical" evidence="11">
    <location>
        <begin position="240"/>
        <end position="258"/>
    </location>
</feature>
<evidence type="ECO:0000256" key="6">
    <source>
        <dbReference type="ARBA" id="ARBA00022692"/>
    </source>
</evidence>
<name>A0A366D8Z4_9NOCA</name>
<feature type="compositionally biased region" description="Low complexity" evidence="10">
    <location>
        <begin position="537"/>
        <end position="546"/>
    </location>
</feature>